<keyword evidence="2" id="KW-1185">Reference proteome</keyword>
<proteinExistence type="predicted"/>
<dbReference type="EMBL" id="JAAVJL010000001">
    <property type="protein sequence ID" value="NMF59415.1"/>
    <property type="molecule type" value="Genomic_DNA"/>
</dbReference>
<gene>
    <name evidence="1" type="ORF">HC246_15665</name>
</gene>
<evidence type="ECO:0000313" key="1">
    <source>
        <dbReference type="EMBL" id="NMF59415.1"/>
    </source>
</evidence>
<dbReference type="Proteomes" id="UP000738376">
    <property type="component" value="Unassembled WGS sequence"/>
</dbReference>
<name>A0ABX1LWN1_9CYAN</name>
<organism evidence="1 2">
    <name type="scientific">Pseudanabaena yagii GIHE-NHR1</name>
    <dbReference type="NCBI Taxonomy" id="2722753"/>
    <lineage>
        <taxon>Bacteria</taxon>
        <taxon>Bacillati</taxon>
        <taxon>Cyanobacteriota</taxon>
        <taxon>Cyanophyceae</taxon>
        <taxon>Pseudanabaenales</taxon>
        <taxon>Pseudanabaenaceae</taxon>
        <taxon>Pseudanabaena</taxon>
        <taxon>Pseudanabaena yagii</taxon>
    </lineage>
</organism>
<reference evidence="1 2" key="1">
    <citation type="submission" date="2020-03" db="EMBL/GenBank/DDBJ databases">
        <title>Draft Genome Sequence of 2-Methylisoborneol Producing Pseudanabaena yagii Strain GIHE-NHR1 Isolated from North Han River in South Korea.</title>
        <authorList>
            <person name="Jeong J."/>
        </authorList>
    </citation>
    <scope>NUCLEOTIDE SEQUENCE [LARGE SCALE GENOMIC DNA]</scope>
    <source>
        <strain evidence="1 2">GIHE-NHR1</strain>
    </source>
</reference>
<sequence length="127" mass="14536">MLTKLNLSCVMNSNQLDMSEFDLPLATVSMEHTVREMMSCGLSSDEYAAREAHLILCFSLDQYRYRDVVLQAWIHSLGAILSQKTGAPNLNDLRAKFLTAEEIQEIQESEREFEEMLLMESIEDPTN</sequence>
<evidence type="ECO:0000313" key="2">
    <source>
        <dbReference type="Proteomes" id="UP000738376"/>
    </source>
</evidence>
<dbReference type="RefSeq" id="WP_169364198.1">
    <property type="nucleotide sequence ID" value="NZ_JAAVJL010000001.1"/>
</dbReference>
<accession>A0ABX1LWN1</accession>
<comment type="caution">
    <text evidence="1">The sequence shown here is derived from an EMBL/GenBank/DDBJ whole genome shotgun (WGS) entry which is preliminary data.</text>
</comment>
<protein>
    <submittedName>
        <fullName evidence="1">Uncharacterized protein</fullName>
    </submittedName>
</protein>